<organism evidence="2 3">
    <name type="scientific">Monoraphidium neglectum</name>
    <dbReference type="NCBI Taxonomy" id="145388"/>
    <lineage>
        <taxon>Eukaryota</taxon>
        <taxon>Viridiplantae</taxon>
        <taxon>Chlorophyta</taxon>
        <taxon>core chlorophytes</taxon>
        <taxon>Chlorophyceae</taxon>
        <taxon>CS clade</taxon>
        <taxon>Sphaeropleales</taxon>
        <taxon>Selenastraceae</taxon>
        <taxon>Monoraphidium</taxon>
    </lineage>
</organism>
<evidence type="ECO:0000313" key="3">
    <source>
        <dbReference type="Proteomes" id="UP000054498"/>
    </source>
</evidence>
<dbReference type="KEGG" id="mng:MNEG_15448"/>
<protein>
    <submittedName>
        <fullName evidence="2">Uncharacterized protein</fullName>
    </submittedName>
</protein>
<dbReference type="RefSeq" id="XP_013891534.1">
    <property type="nucleotide sequence ID" value="XM_014036080.1"/>
</dbReference>
<dbReference type="EMBL" id="KK105554">
    <property type="protein sequence ID" value="KIY92514.1"/>
    <property type="molecule type" value="Genomic_DNA"/>
</dbReference>
<reference evidence="2 3" key="1">
    <citation type="journal article" date="2013" name="BMC Genomics">
        <title>Reconstruction of the lipid metabolism for the microalga Monoraphidium neglectum from its genome sequence reveals characteristics suitable for biofuel production.</title>
        <authorList>
            <person name="Bogen C."/>
            <person name="Al-Dilaimi A."/>
            <person name="Albersmeier A."/>
            <person name="Wichmann J."/>
            <person name="Grundmann M."/>
            <person name="Rupp O."/>
            <person name="Lauersen K.J."/>
            <person name="Blifernez-Klassen O."/>
            <person name="Kalinowski J."/>
            <person name="Goesmann A."/>
            <person name="Mussgnug J.H."/>
            <person name="Kruse O."/>
        </authorList>
    </citation>
    <scope>NUCLEOTIDE SEQUENCE [LARGE SCALE GENOMIC DNA]</scope>
    <source>
        <strain evidence="2 3">SAG 48.87</strain>
    </source>
</reference>
<accession>A0A0D2LKU6</accession>
<keyword evidence="3" id="KW-1185">Reference proteome</keyword>
<dbReference type="Proteomes" id="UP000054498">
    <property type="component" value="Unassembled WGS sequence"/>
</dbReference>
<dbReference type="GeneID" id="25733110"/>
<feature type="region of interest" description="Disordered" evidence="1">
    <location>
        <begin position="43"/>
        <end position="69"/>
    </location>
</feature>
<sequence length="69" mass="7493">MLVRYFKALPDSVEGVRRAVARMRGLPRPEELAEAAEEALEGLLTGRQLPGSPASGRRRRHPATVVAAT</sequence>
<evidence type="ECO:0000313" key="2">
    <source>
        <dbReference type="EMBL" id="KIY92514.1"/>
    </source>
</evidence>
<evidence type="ECO:0000256" key="1">
    <source>
        <dbReference type="SAM" id="MobiDB-lite"/>
    </source>
</evidence>
<proteinExistence type="predicted"/>
<gene>
    <name evidence="2" type="ORF">MNEG_15448</name>
</gene>
<dbReference type="AlphaFoldDB" id="A0A0D2LKU6"/>
<name>A0A0D2LKU6_9CHLO</name>